<dbReference type="UniPathway" id="UPA00282"/>
<dbReference type="GO" id="GO:0005886">
    <property type="term" value="C:plasma membrane"/>
    <property type="evidence" value="ECO:0007669"/>
    <property type="project" value="TreeGrafter"/>
</dbReference>
<dbReference type="PANTHER" id="PTHR31650:SF1">
    <property type="entry name" value="WAX ESTER SYNTHASE_DIACYLGLYCEROL ACYLTRANSFERASE 4-RELATED"/>
    <property type="match status" value="1"/>
</dbReference>
<dbReference type="AlphaFoldDB" id="A0A8D8QJ21"/>
<keyword evidence="9" id="KW-0812">Transmembrane</keyword>
<comment type="pathway">
    <text evidence="1">Glycerolipid metabolism; triacylglycerol biosynthesis.</text>
</comment>
<name>A0A8D8QJ21_9HEMI</name>
<evidence type="ECO:0000313" key="12">
    <source>
        <dbReference type="EMBL" id="CAG6632815.1"/>
    </source>
</evidence>
<evidence type="ECO:0000256" key="1">
    <source>
        <dbReference type="ARBA" id="ARBA00004771"/>
    </source>
</evidence>
<evidence type="ECO:0000256" key="3">
    <source>
        <dbReference type="ARBA" id="ARBA00022679"/>
    </source>
</evidence>
<evidence type="ECO:0000259" key="10">
    <source>
        <dbReference type="Pfam" id="PF03007"/>
    </source>
</evidence>
<dbReference type="EMBL" id="HBUF01389223">
    <property type="protein sequence ID" value="CAG6733242.1"/>
    <property type="molecule type" value="Transcribed_RNA"/>
</dbReference>
<dbReference type="EMBL" id="HBUF01080712">
    <property type="protein sequence ID" value="CAG6632809.1"/>
    <property type="molecule type" value="Transcribed_RNA"/>
</dbReference>
<dbReference type="EMBL" id="HBUF01389222">
    <property type="protein sequence ID" value="CAG6733241.1"/>
    <property type="molecule type" value="Transcribed_RNA"/>
</dbReference>
<dbReference type="EMBL" id="HBUF01080714">
    <property type="protein sequence ID" value="CAG6632813.1"/>
    <property type="molecule type" value="Transcribed_RNA"/>
</dbReference>
<feature type="domain" description="O-acyltransferase WSD1 C-terminal" evidence="11">
    <location>
        <begin position="362"/>
        <end position="500"/>
    </location>
</feature>
<evidence type="ECO:0000256" key="7">
    <source>
        <dbReference type="ARBA" id="ARBA00048109"/>
    </source>
</evidence>
<dbReference type="GO" id="GO:0004144">
    <property type="term" value="F:diacylglycerol O-acyltransferase activity"/>
    <property type="evidence" value="ECO:0007669"/>
    <property type="project" value="UniProtKB-EC"/>
</dbReference>
<keyword evidence="4 12" id="KW-0012">Acyltransferase</keyword>
<dbReference type="Pfam" id="PF06974">
    <property type="entry name" value="WS_DGAT_C"/>
    <property type="match status" value="1"/>
</dbReference>
<keyword evidence="9" id="KW-1133">Transmembrane helix</keyword>
<dbReference type="InterPro" id="IPR045034">
    <property type="entry name" value="O-acyltransferase_WSD1-like"/>
</dbReference>
<organism evidence="12">
    <name type="scientific">Cacopsylla melanoneura</name>
    <dbReference type="NCBI Taxonomy" id="428564"/>
    <lineage>
        <taxon>Eukaryota</taxon>
        <taxon>Metazoa</taxon>
        <taxon>Ecdysozoa</taxon>
        <taxon>Arthropoda</taxon>
        <taxon>Hexapoda</taxon>
        <taxon>Insecta</taxon>
        <taxon>Pterygota</taxon>
        <taxon>Neoptera</taxon>
        <taxon>Paraneoptera</taxon>
        <taxon>Hemiptera</taxon>
        <taxon>Sternorrhyncha</taxon>
        <taxon>Psylloidea</taxon>
        <taxon>Psyllidae</taxon>
        <taxon>Psyllinae</taxon>
        <taxon>Cacopsylla</taxon>
    </lineage>
</organism>
<dbReference type="EMBL" id="HBUF01080715">
    <property type="protein sequence ID" value="CAG6632815.1"/>
    <property type="molecule type" value="Transcribed_RNA"/>
</dbReference>
<protein>
    <submittedName>
        <fullName evidence="12">Diacyglycerol O-acyltransferase Mb3154c</fullName>
    </submittedName>
</protein>
<evidence type="ECO:0000256" key="9">
    <source>
        <dbReference type="SAM" id="Phobius"/>
    </source>
</evidence>
<evidence type="ECO:0000256" key="2">
    <source>
        <dbReference type="ARBA" id="ARBA00005189"/>
    </source>
</evidence>
<dbReference type="EMBL" id="HBUF01080713">
    <property type="protein sequence ID" value="CAG6632811.1"/>
    <property type="molecule type" value="Transcribed_RNA"/>
</dbReference>
<keyword evidence="9" id="KW-0472">Membrane</keyword>
<evidence type="ECO:0000259" key="11">
    <source>
        <dbReference type="Pfam" id="PF06974"/>
    </source>
</evidence>
<evidence type="ECO:0000256" key="4">
    <source>
        <dbReference type="ARBA" id="ARBA00023315"/>
    </source>
</evidence>
<dbReference type="PANTHER" id="PTHR31650">
    <property type="entry name" value="O-ACYLTRANSFERASE (WSD1-LIKE) FAMILY PROTEIN"/>
    <property type="match status" value="1"/>
</dbReference>
<dbReference type="GO" id="GO:0047196">
    <property type="term" value="F:long-chain-alcohol O-fatty-acyltransferase activity"/>
    <property type="evidence" value="ECO:0007669"/>
    <property type="project" value="UniProtKB-EC"/>
</dbReference>
<dbReference type="GO" id="GO:0019432">
    <property type="term" value="P:triglyceride biosynthetic process"/>
    <property type="evidence" value="ECO:0007669"/>
    <property type="project" value="UniProtKB-UniPathway"/>
</dbReference>
<dbReference type="Pfam" id="PF03007">
    <property type="entry name" value="WS_DGAT_cat"/>
    <property type="match status" value="1"/>
</dbReference>
<dbReference type="InterPro" id="IPR004255">
    <property type="entry name" value="O-acyltransferase_WSD1_N"/>
</dbReference>
<dbReference type="EMBL" id="HBUF01389224">
    <property type="protein sequence ID" value="CAG6733243.1"/>
    <property type="molecule type" value="Transcribed_RNA"/>
</dbReference>
<feature type="transmembrane region" description="Helical" evidence="9">
    <location>
        <begin position="36"/>
        <end position="69"/>
    </location>
</feature>
<comment type="similarity">
    <text evidence="5">In the N-terminal section; belongs to the long-chain O-acyltransferase family.</text>
</comment>
<evidence type="ECO:0000256" key="8">
    <source>
        <dbReference type="SAM" id="MobiDB-lite"/>
    </source>
</evidence>
<feature type="domain" description="O-acyltransferase WSD1-like N-terminal" evidence="10">
    <location>
        <begin position="128"/>
        <end position="234"/>
    </location>
</feature>
<keyword evidence="3 12" id="KW-0808">Transferase</keyword>
<dbReference type="EMBL" id="HBUF01389221">
    <property type="protein sequence ID" value="CAG6733240.1"/>
    <property type="molecule type" value="Transcribed_RNA"/>
</dbReference>
<reference evidence="12" key="1">
    <citation type="submission" date="2021-05" db="EMBL/GenBank/DDBJ databases">
        <authorList>
            <person name="Alioto T."/>
            <person name="Alioto T."/>
            <person name="Gomez Garrido J."/>
        </authorList>
    </citation>
    <scope>NUCLEOTIDE SEQUENCE</scope>
</reference>
<accession>A0A8D8QJ21</accession>
<feature type="region of interest" description="Disordered" evidence="8">
    <location>
        <begin position="644"/>
        <end position="681"/>
    </location>
</feature>
<sequence length="806" mass="89599">MQGLSHDLPVGRSVHLRRLKHPLDENPCWEILGKLFIRICAVLLSLPLLLVLVVLLPLCVVARWFLLFVHWNTQRSRYQVSGGLESMCGADIRWLGDAWRSSILHAVLQFDSRLCAPEAQALLSTRVLPAYPRLTRLPVALPLTAGAGYCWLPDAGFDIKRHVFDVTADQTSNIQDYLGGLMNVELSHDKSPWELHCIQGDSDNSTTAILRIHQSLADGTTLVQLLAHALADKKTVVHTSSQYSTNTMYYRYLRACLVGPITLICWLLCSPPSHPTKLPSSAWTKQYSVSCSNTIAMDKVVHIKQVTRSSVNSVLLSAMSGALRVLLQSSGIHQPGDMKAILPIDLYPQGCRSDSRLCSKKSSILISLPVSVEGGVPRLWKTRQIIKNVRKSSDPFVIYLASSALMSLVPSQYVRNMLTKATEDTATLKFSWLKGPDSVIEVGGRQLKAIYSLLPVQPGLGISVSMFIYANTLFVTSTTDKALGDVGGFLLHHLNTQIESLYELLKFRRNPSTKLDAITFYCFPDISNAPVKEVSCRMREVQDEIEELMDPEIELTREESERLHYLKSEFAYLLKELRKRRSVSKHSLFSKSLPSDIDLEEEEALCRPHRPRTMSCSFVSAHSRRPSLSLLSKKRPTSLCMEAMQPPTSLGGSRVNDLPRTHRTSNSDLKIGPGKTSNVPNARYSGSPLSGEYVQLNCYSHSNSNADPKTVPTSDTGLKQSCTSFNLQCKRSHFKKQKSDNNIIFYNNNGTGCVSGTSGPYKHNGSYSSMNKISTSPHCISPVCNQYGVAYHEDCQLTQVTFTSST</sequence>
<dbReference type="InterPro" id="IPR009721">
    <property type="entry name" value="O-acyltransferase_WSD1_C"/>
</dbReference>
<evidence type="ECO:0000256" key="5">
    <source>
        <dbReference type="ARBA" id="ARBA00024360"/>
    </source>
</evidence>
<comment type="catalytic activity">
    <reaction evidence="7">
        <text>an acyl-CoA + a 1,2-diacyl-sn-glycerol = a triacyl-sn-glycerol + CoA</text>
        <dbReference type="Rhea" id="RHEA:10868"/>
        <dbReference type="ChEBI" id="CHEBI:17815"/>
        <dbReference type="ChEBI" id="CHEBI:57287"/>
        <dbReference type="ChEBI" id="CHEBI:58342"/>
        <dbReference type="ChEBI" id="CHEBI:64615"/>
        <dbReference type="EC" id="2.3.1.20"/>
    </reaction>
</comment>
<comment type="catalytic activity">
    <reaction evidence="6">
        <text>a long chain fatty alcohol + a fatty acyl-CoA = a long-chain alcohol wax ester + CoA</text>
        <dbReference type="Rhea" id="RHEA:38443"/>
        <dbReference type="ChEBI" id="CHEBI:17135"/>
        <dbReference type="ChEBI" id="CHEBI:57287"/>
        <dbReference type="ChEBI" id="CHEBI:77636"/>
        <dbReference type="ChEBI" id="CHEBI:235323"/>
        <dbReference type="EC" id="2.3.1.75"/>
    </reaction>
</comment>
<comment type="pathway">
    <text evidence="2">Lipid metabolism.</text>
</comment>
<evidence type="ECO:0000256" key="6">
    <source>
        <dbReference type="ARBA" id="ARBA00047604"/>
    </source>
</evidence>
<proteinExistence type="inferred from homology"/>